<feature type="domain" description="Phospholipase C/D" evidence="1">
    <location>
        <begin position="6"/>
        <end position="153"/>
    </location>
</feature>
<reference evidence="3" key="1">
    <citation type="submission" date="2018-05" db="EMBL/GenBank/DDBJ databases">
        <title>Genome Sequencing of selected type strains of the family Eggerthellaceae.</title>
        <authorList>
            <person name="Danylec N."/>
            <person name="Stoll D.A."/>
            <person name="Doetsch A."/>
            <person name="Huch M."/>
        </authorList>
    </citation>
    <scope>NUCLEOTIDE SEQUENCE [LARGE SCALE GENOMIC DNA]</scope>
    <source>
        <strain evidence="3">DSM 16106</strain>
    </source>
</reference>
<proteinExistence type="predicted"/>
<dbReference type="InterPro" id="IPR029002">
    <property type="entry name" value="PLPC/GPLD1"/>
</dbReference>
<evidence type="ECO:0000313" key="2">
    <source>
        <dbReference type="EMBL" id="RNL38804.1"/>
    </source>
</evidence>
<dbReference type="Proteomes" id="UP000278632">
    <property type="component" value="Unassembled WGS sequence"/>
</dbReference>
<accession>A0A3N0AW61</accession>
<dbReference type="AlphaFoldDB" id="A0A3N0AW61"/>
<organism evidence="2 3">
    <name type="scientific">Paraeggerthella hongkongensis</name>
    <dbReference type="NCBI Taxonomy" id="230658"/>
    <lineage>
        <taxon>Bacteria</taxon>
        <taxon>Bacillati</taxon>
        <taxon>Actinomycetota</taxon>
        <taxon>Coriobacteriia</taxon>
        <taxon>Eggerthellales</taxon>
        <taxon>Eggerthellaceae</taxon>
        <taxon>Paraeggerthella</taxon>
    </lineage>
</organism>
<keyword evidence="3" id="KW-1185">Reference proteome</keyword>
<dbReference type="Pfam" id="PF00882">
    <property type="entry name" value="Zn_dep_PLPC"/>
    <property type="match status" value="1"/>
</dbReference>
<evidence type="ECO:0000313" key="3">
    <source>
        <dbReference type="Proteomes" id="UP000278632"/>
    </source>
</evidence>
<evidence type="ECO:0000259" key="1">
    <source>
        <dbReference type="Pfam" id="PF00882"/>
    </source>
</evidence>
<sequence>MPAIITHDFFGRDVYDRLFTLIGGSRDEADAFLLGNQGPDPLFYTVISPGLRSHNRLGNTMHSEKPAELLKAFKDSLSILNSAELPVGRAYALGFLCHYTLDSTMHPFVFFHEYRLCDAGEPGLSREDGSEVHGVIESELDELVLFKKRGVSVAAFNPSEEILKASDFALNVISKMFAYAALTVYGAIVPADLFERAVKNFRLVQRVFYSPTGTKRAVAGRLERILRPHSFFQSMSHRPIELTESPFDNRQHRPWENPFTGEVRTVGFWDLYNEALEKAYGNISAYDRENFNLEDARTLTDNLDFSGEPTVAVLVSVEDSAKNTAPSTSFADA</sequence>
<comment type="caution">
    <text evidence="2">The sequence shown here is derived from an EMBL/GenBank/DDBJ whole genome shotgun (WGS) entry which is preliminary data.</text>
</comment>
<dbReference type="OrthoDB" id="9810528at2"/>
<gene>
    <name evidence="2" type="ORF">DMP08_11595</name>
</gene>
<protein>
    <submittedName>
        <fullName evidence="2">Peptidase</fullName>
    </submittedName>
</protein>
<dbReference type="RefSeq" id="WP_123193039.1">
    <property type="nucleotide sequence ID" value="NZ_QICD01000036.1"/>
</dbReference>
<dbReference type="EMBL" id="QICD01000036">
    <property type="protein sequence ID" value="RNL38804.1"/>
    <property type="molecule type" value="Genomic_DNA"/>
</dbReference>
<name>A0A3N0AW61_9ACTN</name>